<dbReference type="GO" id="GO:0030649">
    <property type="term" value="P:aminoglycoside antibiotic catabolic process"/>
    <property type="evidence" value="ECO:0007669"/>
    <property type="project" value="TreeGrafter"/>
</dbReference>
<dbReference type="CDD" id="cd04301">
    <property type="entry name" value="NAT_SF"/>
    <property type="match status" value="1"/>
</dbReference>
<keyword evidence="2" id="KW-0808">Transferase</keyword>
<keyword evidence="3" id="KW-1185">Reference proteome</keyword>
<evidence type="ECO:0000259" key="1">
    <source>
        <dbReference type="PROSITE" id="PS51186"/>
    </source>
</evidence>
<dbReference type="AlphaFoldDB" id="W9GIQ8"/>
<gene>
    <name evidence="2" type="ORF">N864_10365</name>
</gene>
<dbReference type="RefSeq" id="WP_034719789.1">
    <property type="nucleotide sequence ID" value="NZ_AWQS01000200.1"/>
</dbReference>
<dbReference type="Gene3D" id="3.40.630.30">
    <property type="match status" value="2"/>
</dbReference>
<dbReference type="InterPro" id="IPR041380">
    <property type="entry name" value="Acetyltransf_17"/>
</dbReference>
<organism evidence="2 3">
    <name type="scientific">Intrasporangium chromatireducens Q5-1</name>
    <dbReference type="NCBI Taxonomy" id="584657"/>
    <lineage>
        <taxon>Bacteria</taxon>
        <taxon>Bacillati</taxon>
        <taxon>Actinomycetota</taxon>
        <taxon>Actinomycetes</taxon>
        <taxon>Micrococcales</taxon>
        <taxon>Intrasporangiaceae</taxon>
        <taxon>Intrasporangium</taxon>
    </lineage>
</organism>
<accession>W9GIQ8</accession>
<dbReference type="PROSITE" id="PS51186">
    <property type="entry name" value="GNAT"/>
    <property type="match status" value="1"/>
</dbReference>
<protein>
    <submittedName>
        <fullName evidence="2">GCN5 family acetyltransferase</fullName>
    </submittedName>
</protein>
<dbReference type="SUPFAM" id="SSF55718">
    <property type="entry name" value="SCP-like"/>
    <property type="match status" value="1"/>
</dbReference>
<dbReference type="InterPro" id="IPR000182">
    <property type="entry name" value="GNAT_dom"/>
</dbReference>
<proteinExistence type="predicted"/>
<dbReference type="Pfam" id="PF13530">
    <property type="entry name" value="SCP2_2"/>
    <property type="match status" value="1"/>
</dbReference>
<sequence length="344" mass="36631">MTQLRVRDVTEADLAAILRIRARSFGPLGDGGERWWRRVADETLGGRMLAVVDADDTVLASGRARPFGQVWGGRHQPMGGVAGVYVDPAARGRGVASLLMRGLLARMAELGDGISCLFPTAPTLYRGVGFEFGGPLPRFTYAAHDLRALGSLSRGLRPRGAGPADAQLFAALMRADQQRNRLSGPRLVDEQEWRHELGDEDTIAYVLDGRDGGPTGFVTYTLSDETLRVDTFVADGRDAAAALWAVVGSGSSAAPTVHAFLDPRDPVALLAGAEARHDVEQQSWMARIVDLPKAVAGRGFSPSLAATAHLTVEDPDLPQNSGTWRLDVSGGSATATCVERPPTV</sequence>
<dbReference type="GO" id="GO:0034069">
    <property type="term" value="F:aminoglycoside N-acetyltransferase activity"/>
    <property type="evidence" value="ECO:0007669"/>
    <property type="project" value="TreeGrafter"/>
</dbReference>
<evidence type="ECO:0000313" key="2">
    <source>
        <dbReference type="EMBL" id="EWT04703.1"/>
    </source>
</evidence>
<comment type="caution">
    <text evidence="2">The sequence shown here is derived from an EMBL/GenBank/DDBJ whole genome shotgun (WGS) entry which is preliminary data.</text>
</comment>
<dbReference type="Proteomes" id="UP000019494">
    <property type="component" value="Unassembled WGS sequence"/>
</dbReference>
<dbReference type="InterPro" id="IPR051554">
    <property type="entry name" value="Acetyltransferase_Eis"/>
</dbReference>
<name>W9GIQ8_9MICO</name>
<reference evidence="3" key="1">
    <citation type="submission" date="2013-08" db="EMBL/GenBank/DDBJ databases">
        <title>Intrasporangium oryzae NRRL B-24470.</title>
        <authorList>
            <person name="Liu H."/>
            <person name="Wang G."/>
        </authorList>
    </citation>
    <scope>NUCLEOTIDE SEQUENCE [LARGE SCALE GENOMIC DNA]</scope>
    <source>
        <strain evidence="3">Q5-1</strain>
    </source>
</reference>
<dbReference type="PANTHER" id="PTHR37817:SF1">
    <property type="entry name" value="N-ACETYLTRANSFERASE EIS"/>
    <property type="match status" value="1"/>
</dbReference>
<dbReference type="SUPFAM" id="SSF55729">
    <property type="entry name" value="Acyl-CoA N-acyltransferases (Nat)"/>
    <property type="match status" value="1"/>
</dbReference>
<feature type="non-terminal residue" evidence="2">
    <location>
        <position position="344"/>
    </location>
</feature>
<dbReference type="InterPro" id="IPR016181">
    <property type="entry name" value="Acyl_CoA_acyltransferase"/>
</dbReference>
<evidence type="ECO:0000313" key="3">
    <source>
        <dbReference type="Proteomes" id="UP000019494"/>
    </source>
</evidence>
<feature type="domain" description="N-acetyltransferase" evidence="1">
    <location>
        <begin position="4"/>
        <end position="147"/>
    </location>
</feature>
<dbReference type="PANTHER" id="PTHR37817">
    <property type="entry name" value="N-ACETYLTRANSFERASE EIS"/>
    <property type="match status" value="1"/>
</dbReference>
<dbReference type="Pfam" id="PF13527">
    <property type="entry name" value="Acetyltransf_9"/>
    <property type="match status" value="1"/>
</dbReference>
<dbReference type="InterPro" id="IPR036527">
    <property type="entry name" value="SCP2_sterol-bd_dom_sf"/>
</dbReference>
<dbReference type="EMBL" id="AWQS01000200">
    <property type="protein sequence ID" value="EWT04703.1"/>
    <property type="molecule type" value="Genomic_DNA"/>
</dbReference>
<dbReference type="Gene3D" id="3.30.1050.10">
    <property type="entry name" value="SCP2 sterol-binding domain"/>
    <property type="match status" value="1"/>
</dbReference>
<dbReference type="OrthoDB" id="3498897at2"/>
<dbReference type="InterPro" id="IPR025559">
    <property type="entry name" value="Eis_dom"/>
</dbReference>
<dbReference type="Pfam" id="PF17668">
    <property type="entry name" value="Acetyltransf_17"/>
    <property type="match status" value="1"/>
</dbReference>